<organism evidence="1 2">
    <name type="scientific">Rickettsia bellii str. RML An4</name>
    <dbReference type="NCBI Taxonomy" id="1359193"/>
    <lineage>
        <taxon>Bacteria</taxon>
        <taxon>Pseudomonadati</taxon>
        <taxon>Pseudomonadota</taxon>
        <taxon>Alphaproteobacteria</taxon>
        <taxon>Rickettsiales</taxon>
        <taxon>Rickettsiaceae</taxon>
        <taxon>Rickettsieae</taxon>
        <taxon>Rickettsia</taxon>
        <taxon>belli group</taxon>
    </lineage>
</organism>
<keyword evidence="2" id="KW-1185">Reference proteome</keyword>
<dbReference type="NCBIfam" id="TIGR03777">
    <property type="entry name" value="RPE4"/>
    <property type="match status" value="1"/>
</dbReference>
<proteinExistence type="predicted"/>
<gene>
    <name evidence="1" type="ORF">RBEAN4_1425</name>
</gene>
<protein>
    <submittedName>
        <fullName evidence="1">RPE4 domain protein</fullName>
    </submittedName>
</protein>
<sequence length="47" mass="5496">MSSRGLTTGSSIKRDKIELFYLYFILLDPVVKPRDDTNSLVRDDTYR</sequence>
<dbReference type="PATRIC" id="fig|1359193.3.peg.1384"/>
<dbReference type="Proteomes" id="UP000033661">
    <property type="component" value="Unassembled WGS sequence"/>
</dbReference>
<comment type="caution">
    <text evidence="1">The sequence shown here is derived from an EMBL/GenBank/DDBJ whole genome shotgun (WGS) entry which is preliminary data.</text>
</comment>
<accession>A0A0F3QDQ8</accession>
<dbReference type="AlphaFoldDB" id="A0A0F3QDQ8"/>
<evidence type="ECO:0000313" key="1">
    <source>
        <dbReference type="EMBL" id="KJV90422.1"/>
    </source>
</evidence>
<name>A0A0F3QDQ8_RICBE</name>
<reference evidence="1 2" key="1">
    <citation type="submission" date="2015-02" db="EMBL/GenBank/DDBJ databases">
        <title>Genome Sequencing of Rickettsiales.</title>
        <authorList>
            <person name="Daugherty S.C."/>
            <person name="Su Q."/>
            <person name="Abolude K."/>
            <person name="Beier-Sexton M."/>
            <person name="Carlyon J.A."/>
            <person name="Carter R."/>
            <person name="Day N.P."/>
            <person name="Dumler S.J."/>
            <person name="Dyachenko V."/>
            <person name="Godinez A."/>
            <person name="Kurtti T.J."/>
            <person name="Lichay M."/>
            <person name="Mullins K.E."/>
            <person name="Ott S."/>
            <person name="Pappas-Brown V."/>
            <person name="Paris D.H."/>
            <person name="Patel P."/>
            <person name="Richards A.L."/>
            <person name="Sadzewicz L."/>
            <person name="Sears K."/>
            <person name="Seidman D."/>
            <person name="Sengamalay N."/>
            <person name="Stenos J."/>
            <person name="Tallon L.J."/>
            <person name="Vincent G."/>
            <person name="Fraser C.M."/>
            <person name="Munderloh U."/>
            <person name="Dunning-Hotopp J.C."/>
        </authorList>
    </citation>
    <scope>NUCLEOTIDE SEQUENCE [LARGE SCALE GENOMIC DNA]</scope>
    <source>
        <strain evidence="1 2">RML An4</strain>
    </source>
</reference>
<dbReference type="EMBL" id="LAOI01000001">
    <property type="protein sequence ID" value="KJV90422.1"/>
    <property type="molecule type" value="Genomic_DNA"/>
</dbReference>
<evidence type="ECO:0000313" key="2">
    <source>
        <dbReference type="Proteomes" id="UP000033661"/>
    </source>
</evidence>
<dbReference type="InterPro" id="IPR022439">
    <property type="entry name" value="RPE4"/>
</dbReference>